<evidence type="ECO:0000313" key="2">
    <source>
        <dbReference type="Proteomes" id="UP001156613"/>
    </source>
</evidence>
<keyword evidence="2" id="KW-1185">Reference proteome</keyword>
<reference evidence="2" key="1">
    <citation type="journal article" date="2019" name="Int. J. Syst. Evol. Microbiol.">
        <title>The Global Catalogue of Microorganisms (GCM) 10K type strain sequencing project: providing services to taxonomists for standard genome sequencing and annotation.</title>
        <authorList>
            <consortium name="The Broad Institute Genomics Platform"/>
            <consortium name="The Broad Institute Genome Sequencing Center for Infectious Disease"/>
            <person name="Wu L."/>
            <person name="Ma J."/>
        </authorList>
    </citation>
    <scope>NUCLEOTIDE SEQUENCE [LARGE SCALE GENOMIC DNA]</scope>
    <source>
        <strain evidence="2">NBRC 3271</strain>
    </source>
</reference>
<protein>
    <recommendedName>
        <fullName evidence="3">Transposase</fullName>
    </recommendedName>
</protein>
<comment type="caution">
    <text evidence="1">The sequence shown here is derived from an EMBL/GenBank/DDBJ whole genome shotgun (WGS) entry which is preliminary data.</text>
</comment>
<dbReference type="EMBL" id="BSNT01000019">
    <property type="protein sequence ID" value="GLQ59238.1"/>
    <property type="molecule type" value="Genomic_DNA"/>
</dbReference>
<name>A0ABQ5WHB5_GLUJA</name>
<evidence type="ECO:0000313" key="1">
    <source>
        <dbReference type="EMBL" id="GLQ59238.1"/>
    </source>
</evidence>
<dbReference type="Proteomes" id="UP001156613">
    <property type="component" value="Unassembled WGS sequence"/>
</dbReference>
<accession>A0ABQ5WHB5</accession>
<evidence type="ECO:0008006" key="3">
    <source>
        <dbReference type="Google" id="ProtNLM"/>
    </source>
</evidence>
<sequence length="67" mass="7629">MIGDRSVMIYVSAKQTPDARQFRTCPRVRERQSLRNPAAADASSLTLSDDYKRSVEFLCPTAFLRSF</sequence>
<proteinExistence type="predicted"/>
<gene>
    <name evidence="1" type="ORF">GCM10010937_10410</name>
</gene>
<organism evidence="1 2">
    <name type="scientific">Gluconobacter japonicus</name>
    <dbReference type="NCBI Taxonomy" id="376620"/>
    <lineage>
        <taxon>Bacteria</taxon>
        <taxon>Pseudomonadati</taxon>
        <taxon>Pseudomonadota</taxon>
        <taxon>Alphaproteobacteria</taxon>
        <taxon>Acetobacterales</taxon>
        <taxon>Acetobacteraceae</taxon>
        <taxon>Gluconobacter</taxon>
    </lineage>
</organism>